<comment type="caution">
    <text evidence="2">The sequence shown here is derived from an EMBL/GenBank/DDBJ whole genome shotgun (WGS) entry which is preliminary data.</text>
</comment>
<reference evidence="2" key="1">
    <citation type="submission" date="2023-03" db="EMBL/GenBank/DDBJ databases">
        <authorList>
            <person name="Steffen K."/>
            <person name="Cardenas P."/>
        </authorList>
    </citation>
    <scope>NUCLEOTIDE SEQUENCE</scope>
</reference>
<evidence type="ECO:0000256" key="1">
    <source>
        <dbReference type="SAM" id="MobiDB-lite"/>
    </source>
</evidence>
<feature type="region of interest" description="Disordered" evidence="1">
    <location>
        <begin position="97"/>
        <end position="116"/>
    </location>
</feature>
<feature type="compositionally biased region" description="Polar residues" evidence="1">
    <location>
        <begin position="102"/>
        <end position="116"/>
    </location>
</feature>
<dbReference type="EMBL" id="CASHTH010001808">
    <property type="protein sequence ID" value="CAI8020205.1"/>
    <property type="molecule type" value="Genomic_DNA"/>
</dbReference>
<evidence type="ECO:0008006" key="4">
    <source>
        <dbReference type="Google" id="ProtNLM"/>
    </source>
</evidence>
<evidence type="ECO:0000313" key="2">
    <source>
        <dbReference type="EMBL" id="CAI8020205.1"/>
    </source>
</evidence>
<proteinExistence type="predicted"/>
<keyword evidence="3" id="KW-1185">Reference proteome</keyword>
<organism evidence="2 3">
    <name type="scientific">Geodia barretti</name>
    <name type="common">Barrett's horny sponge</name>
    <dbReference type="NCBI Taxonomy" id="519541"/>
    <lineage>
        <taxon>Eukaryota</taxon>
        <taxon>Metazoa</taxon>
        <taxon>Porifera</taxon>
        <taxon>Demospongiae</taxon>
        <taxon>Heteroscleromorpha</taxon>
        <taxon>Tetractinellida</taxon>
        <taxon>Astrophorina</taxon>
        <taxon>Geodiidae</taxon>
        <taxon>Geodia</taxon>
    </lineage>
</organism>
<accession>A0AA35RYP9</accession>
<dbReference type="Proteomes" id="UP001174909">
    <property type="component" value="Unassembled WGS sequence"/>
</dbReference>
<name>A0AA35RYP9_GEOBA</name>
<gene>
    <name evidence="2" type="ORF">GBAR_LOCUS12085</name>
</gene>
<protein>
    <recommendedName>
        <fullName evidence="4">DUF4351 domain-containing protein</fullName>
    </recommendedName>
</protein>
<dbReference type="AlphaFoldDB" id="A0AA35RYP9"/>
<sequence>MAQTTAEFLIEQGMQLGVEQGKAEGKAEGKQDAVLKLLQLRFQHVPETLSREISNIHNHTRLDILLEQAMTAESLDEIDTHALLKVSLIRGFKVVKYPNEPKSPTSSTAKPNRLTN</sequence>
<evidence type="ECO:0000313" key="3">
    <source>
        <dbReference type="Proteomes" id="UP001174909"/>
    </source>
</evidence>